<proteinExistence type="predicted"/>
<comment type="caution">
    <text evidence="2">The sequence shown here is derived from an EMBL/GenBank/DDBJ whole genome shotgun (WGS) entry which is preliminary data.</text>
</comment>
<evidence type="ECO:0000256" key="1">
    <source>
        <dbReference type="SAM" id="MobiDB-lite"/>
    </source>
</evidence>
<feature type="compositionally biased region" description="Basic and acidic residues" evidence="1">
    <location>
        <begin position="156"/>
        <end position="178"/>
    </location>
</feature>
<name>A0A4U5MM04_STECR</name>
<sequence>MRICSYGYSVVLRNVLQIAKLNAVVYYCFKPYGINRHVHSFLSSFFLMVKSHFLGSQWWRILAARKTKAATALKATVMRNQMEPSHRDAATDDRCWRRWPRGRARFRPENVDFRDVARKLGDVKGNGGADEEEVAEEDGEVEAQYEAFQGPQRGGEGVRDGLGKHEERGEERGGEVAH</sequence>
<protein>
    <submittedName>
        <fullName evidence="2">Uncharacterized protein</fullName>
    </submittedName>
</protein>
<reference evidence="2 3" key="2">
    <citation type="journal article" date="2019" name="G3 (Bethesda)">
        <title>Hybrid Assembly of the Genome of the Entomopathogenic Nematode Steinernema carpocapsae Identifies the X-Chromosome.</title>
        <authorList>
            <person name="Serra L."/>
            <person name="Macchietto M."/>
            <person name="Macias-Munoz A."/>
            <person name="McGill C.J."/>
            <person name="Rodriguez I.M."/>
            <person name="Rodriguez B."/>
            <person name="Murad R."/>
            <person name="Mortazavi A."/>
        </authorList>
    </citation>
    <scope>NUCLEOTIDE SEQUENCE [LARGE SCALE GENOMIC DNA]</scope>
    <source>
        <strain evidence="2 3">ALL</strain>
    </source>
</reference>
<organism evidence="2 3">
    <name type="scientific">Steinernema carpocapsae</name>
    <name type="common">Entomopathogenic nematode</name>
    <dbReference type="NCBI Taxonomy" id="34508"/>
    <lineage>
        <taxon>Eukaryota</taxon>
        <taxon>Metazoa</taxon>
        <taxon>Ecdysozoa</taxon>
        <taxon>Nematoda</taxon>
        <taxon>Chromadorea</taxon>
        <taxon>Rhabditida</taxon>
        <taxon>Tylenchina</taxon>
        <taxon>Panagrolaimomorpha</taxon>
        <taxon>Strongyloidoidea</taxon>
        <taxon>Steinernematidae</taxon>
        <taxon>Steinernema</taxon>
    </lineage>
</organism>
<accession>A0A4U5MM04</accession>
<evidence type="ECO:0000313" key="2">
    <source>
        <dbReference type="EMBL" id="TKR70193.1"/>
    </source>
</evidence>
<dbReference type="AlphaFoldDB" id="A0A4U5MM04"/>
<dbReference type="EMBL" id="AZBU02000007">
    <property type="protein sequence ID" value="TKR70193.1"/>
    <property type="molecule type" value="Genomic_DNA"/>
</dbReference>
<evidence type="ECO:0000313" key="3">
    <source>
        <dbReference type="Proteomes" id="UP000298663"/>
    </source>
</evidence>
<reference evidence="2 3" key="1">
    <citation type="journal article" date="2015" name="Genome Biol.">
        <title>Comparative genomics of Steinernema reveals deeply conserved gene regulatory networks.</title>
        <authorList>
            <person name="Dillman A.R."/>
            <person name="Macchietto M."/>
            <person name="Porter C.F."/>
            <person name="Rogers A."/>
            <person name="Williams B."/>
            <person name="Antoshechkin I."/>
            <person name="Lee M.M."/>
            <person name="Goodwin Z."/>
            <person name="Lu X."/>
            <person name="Lewis E.E."/>
            <person name="Goodrich-Blair H."/>
            <person name="Stock S.P."/>
            <person name="Adams B.J."/>
            <person name="Sternberg P.W."/>
            <person name="Mortazavi A."/>
        </authorList>
    </citation>
    <scope>NUCLEOTIDE SEQUENCE [LARGE SCALE GENOMIC DNA]</scope>
    <source>
        <strain evidence="2 3">ALL</strain>
    </source>
</reference>
<feature type="compositionally biased region" description="Acidic residues" evidence="1">
    <location>
        <begin position="129"/>
        <end position="143"/>
    </location>
</feature>
<keyword evidence="3" id="KW-1185">Reference proteome</keyword>
<gene>
    <name evidence="2" type="ORF">L596_022245</name>
</gene>
<dbReference type="Proteomes" id="UP000298663">
    <property type="component" value="Unassembled WGS sequence"/>
</dbReference>
<feature type="region of interest" description="Disordered" evidence="1">
    <location>
        <begin position="122"/>
        <end position="178"/>
    </location>
</feature>